<keyword evidence="3" id="KW-0347">Helicase</keyword>
<evidence type="ECO:0000259" key="6">
    <source>
        <dbReference type="Pfam" id="PF13087"/>
    </source>
</evidence>
<dbReference type="GO" id="GO:0004386">
    <property type="term" value="F:helicase activity"/>
    <property type="evidence" value="ECO:0007669"/>
    <property type="project" value="UniProtKB-KW"/>
</dbReference>
<dbReference type="Proteomes" id="UP001620626">
    <property type="component" value="Unassembled WGS sequence"/>
</dbReference>
<proteinExistence type="predicted"/>
<dbReference type="EMBL" id="JBICBT010000265">
    <property type="protein sequence ID" value="KAL3118721.1"/>
    <property type="molecule type" value="Genomic_DNA"/>
</dbReference>
<keyword evidence="4" id="KW-0067">ATP-binding</keyword>
<evidence type="ECO:0000256" key="2">
    <source>
        <dbReference type="ARBA" id="ARBA00022801"/>
    </source>
</evidence>
<dbReference type="AlphaFoldDB" id="A0ABD2LUA9"/>
<evidence type="ECO:0000256" key="5">
    <source>
        <dbReference type="SAM" id="MobiDB-lite"/>
    </source>
</evidence>
<evidence type="ECO:0000256" key="1">
    <source>
        <dbReference type="ARBA" id="ARBA00022741"/>
    </source>
</evidence>
<dbReference type="Pfam" id="PF13087">
    <property type="entry name" value="AAA_12"/>
    <property type="match status" value="1"/>
</dbReference>
<gene>
    <name evidence="7" type="ORF">niasHT_002573</name>
</gene>
<dbReference type="PANTHER" id="PTHR43788:SF16">
    <property type="entry name" value="HELICASE WITH ZINC FINGER 2"/>
    <property type="match status" value="1"/>
</dbReference>
<feature type="domain" description="DNA2/NAM7 helicase-like C-terminal" evidence="6">
    <location>
        <begin position="862"/>
        <end position="947"/>
    </location>
</feature>
<sequence>MSFEKACGHNTENEMEGEAEEAPAQVPEVVVLDESIEENACGHNTDNENGVLEVMPLANPSDPLGLATVEPVKEMEVDEQNGDQGGIVSGMAGFQAKRLDQTNASKCSSSSQACLEDGALIDEFQAIGLRAKDKLTKTRIQGPYPGKKEDEKAPKWYLVAQIAANGVIAARVQLAEQWPALIWVDNDIVQKTRPLEVGDSVKVVSVEWAQTATGWAGAGDWLIMVNKRLNHQAVAKEVSACYQGPFSSALGLILYVERHAQKNGSKTMKFATIAAPELPTIMRIQRRHMSDAMANELHSQSLVQMQLVTINRPQGVLISQHYVLPMGFPFKNGDEILAFNANIIAKVEPETRIYAYPFDSNSTWEQIGFGERVMACAVAAERATIHQELQRFTLITELIRVEELQETQVNITFRHQLNSVAEMMDMLQIWEEDTAISCRVDQNDETKPCALGFVRRIEKRALDNGFEVRVEVFLAFQDAKGQKAWEQFEFLREGALEAVELRPMVSTRALRERAELLTKNGCSIIAKDHGSPANVIMAILLGRRVPRDVALQSVEEKVMKKGAVGLLKAGQCDSAERMLDGVPRVVFQQAGPGTGKTFTAAAIMAAILREDPSARILAMAPPNIAVCKLVLEMEEALRIEGQPEPMIALFSGAGKINYAEEVRRISQHLLAAAVDSEEFREHLERPDIRKVDKYVAACARNPRLAQETTVARILKEHAERRICFCTLSFAEQTAELFAGTTHLLVDEAGQAPYTQVLSLAFRLPHLRKLLITGDRRQLSVHLPSLPFGARENLGLDTVIQPLDSSECVDVTTLSVSYRSHPSIVRCVETAFYRPHGEQLTPGRSAEERAMLTEQTVIKLPDTIIRCICLYTAQMLEVARLVRDQGLSNVLVTTADATQGHESALAVVITTVSRNTVDTNNDQPFWAMPNRINVALSRAGHGLVVIGNLLVLGRTPAWRRFIDEAVRETTVVGPDYVHAIRQPNCQHDDRGRLVLEGDGMVRSEEFYARWRGNEGRRSVQGNSRGGGDGGGDRRSNRR</sequence>
<evidence type="ECO:0000313" key="7">
    <source>
        <dbReference type="EMBL" id="KAL3118721.1"/>
    </source>
</evidence>
<feature type="region of interest" description="Disordered" evidence="5">
    <location>
        <begin position="1011"/>
        <end position="1037"/>
    </location>
</feature>
<dbReference type="GO" id="GO:0005524">
    <property type="term" value="F:ATP binding"/>
    <property type="evidence" value="ECO:0007669"/>
    <property type="project" value="UniProtKB-KW"/>
</dbReference>
<evidence type="ECO:0000256" key="4">
    <source>
        <dbReference type="ARBA" id="ARBA00022840"/>
    </source>
</evidence>
<dbReference type="InterPro" id="IPR050534">
    <property type="entry name" value="Coronavir_polyprotein_1ab"/>
</dbReference>
<dbReference type="Pfam" id="PF13245">
    <property type="entry name" value="AAA_19"/>
    <property type="match status" value="1"/>
</dbReference>
<dbReference type="InterPro" id="IPR041679">
    <property type="entry name" value="DNA2/NAM7-like_C"/>
</dbReference>
<dbReference type="InterPro" id="IPR027417">
    <property type="entry name" value="P-loop_NTPase"/>
</dbReference>
<feature type="region of interest" description="Disordered" evidence="5">
    <location>
        <begin position="1"/>
        <end position="24"/>
    </location>
</feature>
<name>A0ABD2LUA9_9BILA</name>
<protein>
    <recommendedName>
        <fullName evidence="6">DNA2/NAM7 helicase-like C-terminal domain-containing protein</fullName>
    </recommendedName>
</protein>
<comment type="caution">
    <text evidence="7">The sequence shown here is derived from an EMBL/GenBank/DDBJ whole genome shotgun (WGS) entry which is preliminary data.</text>
</comment>
<dbReference type="Gene3D" id="3.40.50.300">
    <property type="entry name" value="P-loop containing nucleotide triphosphate hydrolases"/>
    <property type="match status" value="2"/>
</dbReference>
<reference evidence="7 8" key="1">
    <citation type="submission" date="2024-10" db="EMBL/GenBank/DDBJ databases">
        <authorList>
            <person name="Kim D."/>
        </authorList>
    </citation>
    <scope>NUCLEOTIDE SEQUENCE [LARGE SCALE GENOMIC DNA]</scope>
    <source>
        <strain evidence="7">BH-2024</strain>
    </source>
</reference>
<keyword evidence="2" id="KW-0378">Hydrolase</keyword>
<dbReference type="GO" id="GO:0016787">
    <property type="term" value="F:hydrolase activity"/>
    <property type="evidence" value="ECO:0007669"/>
    <property type="project" value="UniProtKB-KW"/>
</dbReference>
<organism evidence="7 8">
    <name type="scientific">Heterodera trifolii</name>
    <dbReference type="NCBI Taxonomy" id="157864"/>
    <lineage>
        <taxon>Eukaryota</taxon>
        <taxon>Metazoa</taxon>
        <taxon>Ecdysozoa</taxon>
        <taxon>Nematoda</taxon>
        <taxon>Chromadorea</taxon>
        <taxon>Rhabditida</taxon>
        <taxon>Tylenchina</taxon>
        <taxon>Tylenchomorpha</taxon>
        <taxon>Tylenchoidea</taxon>
        <taxon>Heteroderidae</taxon>
        <taxon>Heteroderinae</taxon>
        <taxon>Heterodera</taxon>
    </lineage>
</organism>
<accession>A0ABD2LUA9</accession>
<dbReference type="PANTHER" id="PTHR43788">
    <property type="entry name" value="DNA2/NAM7 HELICASE FAMILY MEMBER"/>
    <property type="match status" value="1"/>
</dbReference>
<evidence type="ECO:0000256" key="3">
    <source>
        <dbReference type="ARBA" id="ARBA00022806"/>
    </source>
</evidence>
<dbReference type="SUPFAM" id="SSF52540">
    <property type="entry name" value="P-loop containing nucleoside triphosphate hydrolases"/>
    <property type="match status" value="1"/>
</dbReference>
<keyword evidence="8" id="KW-1185">Reference proteome</keyword>
<evidence type="ECO:0000313" key="8">
    <source>
        <dbReference type="Proteomes" id="UP001620626"/>
    </source>
</evidence>
<keyword evidence="1" id="KW-0547">Nucleotide-binding</keyword>